<sequence length="53" mass="5886">MQSRVLRLVAASFIGNVFADTVLFVFEEKISEIADDAHAPDSFIALRESLECL</sequence>
<protein>
    <submittedName>
        <fullName evidence="1">Uncharacterized protein</fullName>
    </submittedName>
</protein>
<name>Q0G4A5_9HYPH</name>
<evidence type="ECO:0000313" key="1">
    <source>
        <dbReference type="EMBL" id="EAU41576.1"/>
    </source>
</evidence>
<accession>Q0G4A5</accession>
<gene>
    <name evidence="1" type="ORF">FP2506_14124</name>
</gene>
<keyword evidence="2" id="KW-1185">Reference proteome</keyword>
<dbReference type="Proteomes" id="UP000004310">
    <property type="component" value="Unassembled WGS sequence"/>
</dbReference>
<dbReference type="AlphaFoldDB" id="Q0G4A5"/>
<reference evidence="1 2" key="1">
    <citation type="journal article" date="2010" name="J. Bacteriol.">
        <title>Genome sequence of Fulvimarina pelagi HTCC2506T, a Mn(II)-oxidizing alphaproteobacterium possessing an aerobic anoxygenic photosynthetic gene cluster and Xanthorhodopsin.</title>
        <authorList>
            <person name="Kang I."/>
            <person name="Oh H.M."/>
            <person name="Lim S.I."/>
            <person name="Ferriera S."/>
            <person name="Giovannoni S.J."/>
            <person name="Cho J.C."/>
        </authorList>
    </citation>
    <scope>NUCLEOTIDE SEQUENCE [LARGE SCALE GENOMIC DNA]</scope>
    <source>
        <strain evidence="1 2">HTCC2506</strain>
    </source>
</reference>
<dbReference type="EMBL" id="AATP01000002">
    <property type="protein sequence ID" value="EAU41576.1"/>
    <property type="molecule type" value="Genomic_DNA"/>
</dbReference>
<comment type="caution">
    <text evidence="1">The sequence shown here is derived from an EMBL/GenBank/DDBJ whole genome shotgun (WGS) entry which is preliminary data.</text>
</comment>
<dbReference type="HOGENOM" id="CLU_3061833_0_0_5"/>
<proteinExistence type="predicted"/>
<organism evidence="1 2">
    <name type="scientific">Fulvimarina pelagi HTCC2506</name>
    <dbReference type="NCBI Taxonomy" id="314231"/>
    <lineage>
        <taxon>Bacteria</taxon>
        <taxon>Pseudomonadati</taxon>
        <taxon>Pseudomonadota</taxon>
        <taxon>Alphaproteobacteria</taxon>
        <taxon>Hyphomicrobiales</taxon>
        <taxon>Aurantimonadaceae</taxon>
        <taxon>Fulvimarina</taxon>
    </lineage>
</organism>
<evidence type="ECO:0000313" key="2">
    <source>
        <dbReference type="Proteomes" id="UP000004310"/>
    </source>
</evidence>